<dbReference type="KEGG" id="care:LT85_2807"/>
<feature type="domain" description="OmpR/PhoB-type" evidence="3">
    <location>
        <begin position="37"/>
        <end position="104"/>
    </location>
</feature>
<evidence type="ECO:0000256" key="2">
    <source>
        <dbReference type="PROSITE-ProRule" id="PRU00339"/>
    </source>
</evidence>
<dbReference type="Gene3D" id="1.10.10.10">
    <property type="entry name" value="Winged helix-like DNA-binding domain superfamily/Winged helix DNA-binding domain"/>
    <property type="match status" value="1"/>
</dbReference>
<keyword evidence="2" id="KW-0802">TPR repeat</keyword>
<gene>
    <name evidence="4" type="ORF">LT85_2807</name>
</gene>
<dbReference type="EMBL" id="CP009962">
    <property type="protein sequence ID" value="AIY41965.1"/>
    <property type="molecule type" value="Genomic_DNA"/>
</dbReference>
<dbReference type="SUPFAM" id="SSF46894">
    <property type="entry name" value="C-terminal effector domain of the bipartite response regulators"/>
    <property type="match status" value="1"/>
</dbReference>
<evidence type="ECO:0000313" key="5">
    <source>
        <dbReference type="Proteomes" id="UP000030302"/>
    </source>
</evidence>
<name>A0A0A1FDU2_9BURK</name>
<dbReference type="HOGENOM" id="CLU_614973_0_0_4"/>
<dbReference type="GO" id="GO:0006355">
    <property type="term" value="P:regulation of DNA-templated transcription"/>
    <property type="evidence" value="ECO:0007669"/>
    <property type="project" value="InterPro"/>
</dbReference>
<evidence type="ECO:0000313" key="4">
    <source>
        <dbReference type="EMBL" id="AIY41965.1"/>
    </source>
</evidence>
<dbReference type="Pfam" id="PF00486">
    <property type="entry name" value="Trans_reg_C"/>
    <property type="match status" value="1"/>
</dbReference>
<keyword evidence="5" id="KW-1185">Reference proteome</keyword>
<accession>A0A0A1FDU2</accession>
<dbReference type="Pfam" id="PF13432">
    <property type="entry name" value="TPR_16"/>
    <property type="match status" value="1"/>
</dbReference>
<evidence type="ECO:0000256" key="1">
    <source>
        <dbReference type="ARBA" id="ARBA00023125"/>
    </source>
</evidence>
<reference evidence="5" key="1">
    <citation type="journal article" date="2014" name="Soil Biol. Biochem.">
        <title>Structure and function of bacterial communities in ageing soils: Insights from the Mendocino ecological staircase.</title>
        <authorList>
            <person name="Uroz S."/>
            <person name="Tech J.J."/>
            <person name="Sawaya N.A."/>
            <person name="Frey-Klett P."/>
            <person name="Leveau J.H.J."/>
        </authorList>
    </citation>
    <scope>NUCLEOTIDE SEQUENCE [LARGE SCALE GENOMIC DNA]</scope>
    <source>
        <strain evidence="5">Cal35</strain>
    </source>
</reference>
<dbReference type="OrthoDB" id="8776242at2"/>
<dbReference type="GO" id="GO:0003677">
    <property type="term" value="F:DNA binding"/>
    <property type="evidence" value="ECO:0007669"/>
    <property type="project" value="UniProtKB-KW"/>
</dbReference>
<feature type="repeat" description="TPR" evidence="2">
    <location>
        <begin position="251"/>
        <end position="284"/>
    </location>
</feature>
<dbReference type="Gene3D" id="1.25.40.10">
    <property type="entry name" value="Tetratricopeptide repeat domain"/>
    <property type="match status" value="1"/>
</dbReference>
<dbReference type="PROSITE" id="PS50005">
    <property type="entry name" value="TPR"/>
    <property type="match status" value="1"/>
</dbReference>
<dbReference type="InterPro" id="IPR011990">
    <property type="entry name" value="TPR-like_helical_dom_sf"/>
</dbReference>
<proteinExistence type="predicted"/>
<dbReference type="Proteomes" id="UP000030302">
    <property type="component" value="Chromosome"/>
</dbReference>
<dbReference type="STRING" id="279058.LT85_2807"/>
<keyword evidence="1" id="KW-0238">DNA-binding</keyword>
<dbReference type="GO" id="GO:0000160">
    <property type="term" value="P:phosphorelay signal transduction system"/>
    <property type="evidence" value="ECO:0007669"/>
    <property type="project" value="InterPro"/>
</dbReference>
<dbReference type="AlphaFoldDB" id="A0A0A1FDU2"/>
<dbReference type="InterPro" id="IPR001867">
    <property type="entry name" value="OmpR/PhoB-type_DNA-bd"/>
</dbReference>
<protein>
    <recommendedName>
        <fullName evidence="3">OmpR/PhoB-type domain-containing protein</fullName>
    </recommendedName>
</protein>
<dbReference type="InterPro" id="IPR036388">
    <property type="entry name" value="WH-like_DNA-bd_sf"/>
</dbReference>
<dbReference type="InterPro" id="IPR019734">
    <property type="entry name" value="TPR_rpt"/>
</dbReference>
<dbReference type="SUPFAM" id="SSF48452">
    <property type="entry name" value="TPR-like"/>
    <property type="match status" value="1"/>
</dbReference>
<dbReference type="InterPro" id="IPR016032">
    <property type="entry name" value="Sig_transdc_resp-reg_C-effctor"/>
</dbReference>
<organism evidence="4 5">
    <name type="scientific">Collimonas arenae</name>
    <dbReference type="NCBI Taxonomy" id="279058"/>
    <lineage>
        <taxon>Bacteria</taxon>
        <taxon>Pseudomonadati</taxon>
        <taxon>Pseudomonadota</taxon>
        <taxon>Betaproteobacteria</taxon>
        <taxon>Burkholderiales</taxon>
        <taxon>Oxalobacteraceae</taxon>
        <taxon>Collimonas</taxon>
    </lineage>
</organism>
<sequence>MKMNIKLHATSDISPHVAGFIVDQDGFIFFKDAFLFLSPKERGVFRLLLEAWPKVVSKAEFSKSIWAGRMSDDALVRCITRLRCSLSPFKLIRINAFYRGGYRLTILPEEVAASASIVSSSTIHARPLDPEKNDPALIQACMHARQLLEQRSLEAIDRAELVLRNTIASAPDCVAAKLLLAQCAVSKINYGADVNRSVIDKGLTMLEWVEGIAPQTSGLQSQIGHLLDCKWDFHEARLRHKRALAMFPDDATANLNYGLHLLIEGAYSDAVAVFRTAVELNPFSPHLAVMLARAGALASGDVNEAVTLARAAYLSHKDSVQTYLYLLCTLATKDPQPEIAHAARHFARTRATWALASGAVSYILARCGDHAGALEIVEKESKEGASIHAIYTAALLSMGMLEEAMTRVKKAVACGCGSLPIILNMPENLGLHKHPDYPEVRLSVFSRVANM</sequence>
<evidence type="ECO:0000259" key="3">
    <source>
        <dbReference type="Pfam" id="PF00486"/>
    </source>
</evidence>